<proteinExistence type="inferred from homology"/>
<keyword evidence="4" id="KW-1185">Reference proteome</keyword>
<protein>
    <submittedName>
        <fullName evidence="3">Activator of HSP90 ATPase</fullName>
    </submittedName>
</protein>
<dbReference type="OrthoDB" id="9803476at2"/>
<dbReference type="InterPro" id="IPR023393">
    <property type="entry name" value="START-like_dom_sf"/>
</dbReference>
<evidence type="ECO:0000313" key="4">
    <source>
        <dbReference type="Proteomes" id="UP000321058"/>
    </source>
</evidence>
<dbReference type="RefSeq" id="WP_147154659.1">
    <property type="nucleotide sequence ID" value="NZ_BKAJ01000126.1"/>
</dbReference>
<name>A0A512NK49_9HYPH</name>
<dbReference type="InterPro" id="IPR013538">
    <property type="entry name" value="ASHA1/2-like_C"/>
</dbReference>
<dbReference type="Pfam" id="PF08327">
    <property type="entry name" value="AHSA1"/>
    <property type="match status" value="1"/>
</dbReference>
<organism evidence="3 4">
    <name type="scientific">Reyranella soli</name>
    <dbReference type="NCBI Taxonomy" id="1230389"/>
    <lineage>
        <taxon>Bacteria</taxon>
        <taxon>Pseudomonadati</taxon>
        <taxon>Pseudomonadota</taxon>
        <taxon>Alphaproteobacteria</taxon>
        <taxon>Hyphomicrobiales</taxon>
        <taxon>Reyranellaceae</taxon>
        <taxon>Reyranella</taxon>
    </lineage>
</organism>
<evidence type="ECO:0000313" key="3">
    <source>
        <dbReference type="EMBL" id="GEP59302.1"/>
    </source>
</evidence>
<dbReference type="SUPFAM" id="SSF55961">
    <property type="entry name" value="Bet v1-like"/>
    <property type="match status" value="1"/>
</dbReference>
<reference evidence="3 4" key="1">
    <citation type="submission" date="2019-07" db="EMBL/GenBank/DDBJ databases">
        <title>Whole genome shotgun sequence of Reyranella soli NBRC 108950.</title>
        <authorList>
            <person name="Hosoyama A."/>
            <person name="Uohara A."/>
            <person name="Ohji S."/>
            <person name="Ichikawa N."/>
        </authorList>
    </citation>
    <scope>NUCLEOTIDE SEQUENCE [LARGE SCALE GENOMIC DNA]</scope>
    <source>
        <strain evidence="3 4">NBRC 108950</strain>
    </source>
</reference>
<dbReference type="Gene3D" id="3.30.530.20">
    <property type="match status" value="1"/>
</dbReference>
<comment type="similarity">
    <text evidence="1">Belongs to the AHA1 family.</text>
</comment>
<accession>A0A512NK49</accession>
<feature type="domain" description="Activator of Hsp90 ATPase homologue 1/2-like C-terminal" evidence="2">
    <location>
        <begin position="19"/>
        <end position="151"/>
    </location>
</feature>
<dbReference type="AlphaFoldDB" id="A0A512NK49"/>
<dbReference type="EMBL" id="BKAJ01000126">
    <property type="protein sequence ID" value="GEP59302.1"/>
    <property type="molecule type" value="Genomic_DNA"/>
</dbReference>
<evidence type="ECO:0000259" key="2">
    <source>
        <dbReference type="Pfam" id="PF08327"/>
    </source>
</evidence>
<dbReference type="Proteomes" id="UP000321058">
    <property type="component" value="Unassembled WGS sequence"/>
</dbReference>
<dbReference type="CDD" id="cd08900">
    <property type="entry name" value="SRPBCC_CalC_Aha1-like_7"/>
    <property type="match status" value="1"/>
</dbReference>
<gene>
    <name evidence="3" type="ORF">RSO01_64680</name>
</gene>
<sequence length="153" mass="17073">MTERSTKHATFTIERTFAAAPSRVFAAYADVKSKARWFVGPEGWEKSNLKLDFKVGGRESVSGGPPGGPMHYYNAIYQDIVPNERIVLTYEMHLDKTRISVSLGTTELKPAGTGTRLVYTEQAVFLDGYDDAGSREQGTRGLFDQLARFLEMQ</sequence>
<evidence type="ECO:0000256" key="1">
    <source>
        <dbReference type="ARBA" id="ARBA00006817"/>
    </source>
</evidence>
<comment type="caution">
    <text evidence="3">The sequence shown here is derived from an EMBL/GenBank/DDBJ whole genome shotgun (WGS) entry which is preliminary data.</text>
</comment>